<dbReference type="AlphaFoldDB" id="A0A7V7PTF4"/>
<accession>A0A7V7PTF4</accession>
<keyword evidence="13" id="KW-1185">Reference proteome</keyword>
<dbReference type="GO" id="GO:0005524">
    <property type="term" value="F:ATP binding"/>
    <property type="evidence" value="ECO:0007669"/>
    <property type="project" value="UniProtKB-KW"/>
</dbReference>
<comment type="caution">
    <text evidence="12">The sequence shown here is derived from an EMBL/GenBank/DDBJ whole genome shotgun (WGS) entry which is preliminary data.</text>
</comment>
<feature type="transmembrane region" description="Helical" evidence="10">
    <location>
        <begin position="169"/>
        <end position="191"/>
    </location>
</feature>
<comment type="subcellular location">
    <subcellularLocation>
        <location evidence="2">Cell membrane</location>
        <topology evidence="2">Multi-pass membrane protein</topology>
    </subcellularLocation>
</comment>
<keyword evidence="8 12" id="KW-0418">Kinase</keyword>
<dbReference type="PANTHER" id="PTHR44936">
    <property type="entry name" value="SENSOR PROTEIN CREC"/>
    <property type="match status" value="1"/>
</dbReference>
<dbReference type="InterPro" id="IPR005467">
    <property type="entry name" value="His_kinase_dom"/>
</dbReference>
<keyword evidence="9" id="KW-0067">ATP-binding</keyword>
<evidence type="ECO:0000256" key="6">
    <source>
        <dbReference type="ARBA" id="ARBA00022679"/>
    </source>
</evidence>
<comment type="catalytic activity">
    <reaction evidence="1">
        <text>ATP + protein L-histidine = ADP + protein N-phospho-L-histidine.</text>
        <dbReference type="EC" id="2.7.13.3"/>
    </reaction>
</comment>
<evidence type="ECO:0000256" key="7">
    <source>
        <dbReference type="ARBA" id="ARBA00022741"/>
    </source>
</evidence>
<dbReference type="Pfam" id="PF02518">
    <property type="entry name" value="HATPase_c"/>
    <property type="match status" value="1"/>
</dbReference>
<evidence type="ECO:0000313" key="12">
    <source>
        <dbReference type="EMBL" id="KAB0682956.1"/>
    </source>
</evidence>
<dbReference type="SUPFAM" id="SSF47384">
    <property type="entry name" value="Homodimeric domain of signal transducing histidine kinase"/>
    <property type="match status" value="1"/>
</dbReference>
<dbReference type="EC" id="2.7.13.3" evidence="3"/>
<dbReference type="Proteomes" id="UP000432089">
    <property type="component" value="Unassembled WGS sequence"/>
</dbReference>
<feature type="transmembrane region" description="Helical" evidence="10">
    <location>
        <begin position="114"/>
        <end position="130"/>
    </location>
</feature>
<reference evidence="12 13" key="1">
    <citation type="submission" date="2019-09" db="EMBL/GenBank/DDBJ databases">
        <title>YIM 132180 draft genome.</title>
        <authorList>
            <person name="Zhang K."/>
        </authorList>
    </citation>
    <scope>NUCLEOTIDE SEQUENCE [LARGE SCALE GENOMIC DNA]</scope>
    <source>
        <strain evidence="12 13">YIM 132180</strain>
    </source>
</reference>
<dbReference type="InterPro" id="IPR004358">
    <property type="entry name" value="Sig_transdc_His_kin-like_C"/>
</dbReference>
<dbReference type="Gene3D" id="3.30.565.10">
    <property type="entry name" value="Histidine kinase-like ATPase, C-terminal domain"/>
    <property type="match status" value="1"/>
</dbReference>
<dbReference type="Pfam" id="PF00512">
    <property type="entry name" value="HisKA"/>
    <property type="match status" value="1"/>
</dbReference>
<dbReference type="GO" id="GO:0000155">
    <property type="term" value="F:phosphorelay sensor kinase activity"/>
    <property type="evidence" value="ECO:0007669"/>
    <property type="project" value="InterPro"/>
</dbReference>
<feature type="transmembrane region" description="Helical" evidence="10">
    <location>
        <begin position="86"/>
        <end position="108"/>
    </location>
</feature>
<dbReference type="SMART" id="SM00388">
    <property type="entry name" value="HisKA"/>
    <property type="match status" value="1"/>
</dbReference>
<proteinExistence type="predicted"/>
<dbReference type="InterPro" id="IPR003594">
    <property type="entry name" value="HATPase_dom"/>
</dbReference>
<evidence type="ECO:0000259" key="11">
    <source>
        <dbReference type="PROSITE" id="PS50109"/>
    </source>
</evidence>
<dbReference type="PRINTS" id="PR00344">
    <property type="entry name" value="BCTRLSENSOR"/>
</dbReference>
<dbReference type="CDD" id="cd00082">
    <property type="entry name" value="HisKA"/>
    <property type="match status" value="1"/>
</dbReference>
<keyword evidence="10" id="KW-0812">Transmembrane</keyword>
<keyword evidence="10" id="KW-0472">Membrane</keyword>
<feature type="transmembrane region" description="Helical" evidence="10">
    <location>
        <begin position="137"/>
        <end position="157"/>
    </location>
</feature>
<dbReference type="Gene3D" id="1.10.287.130">
    <property type="match status" value="1"/>
</dbReference>
<evidence type="ECO:0000256" key="2">
    <source>
        <dbReference type="ARBA" id="ARBA00004651"/>
    </source>
</evidence>
<evidence type="ECO:0000256" key="4">
    <source>
        <dbReference type="ARBA" id="ARBA00022475"/>
    </source>
</evidence>
<evidence type="ECO:0000256" key="5">
    <source>
        <dbReference type="ARBA" id="ARBA00022553"/>
    </source>
</evidence>
<evidence type="ECO:0000313" key="13">
    <source>
        <dbReference type="Proteomes" id="UP000432089"/>
    </source>
</evidence>
<name>A0A7V7PTF4_9HYPH</name>
<evidence type="ECO:0000256" key="3">
    <source>
        <dbReference type="ARBA" id="ARBA00012438"/>
    </source>
</evidence>
<keyword evidence="10" id="KW-1133">Transmembrane helix</keyword>
<evidence type="ECO:0000256" key="8">
    <source>
        <dbReference type="ARBA" id="ARBA00022777"/>
    </source>
</evidence>
<evidence type="ECO:0000256" key="10">
    <source>
        <dbReference type="SAM" id="Phobius"/>
    </source>
</evidence>
<protein>
    <recommendedName>
        <fullName evidence="3">histidine kinase</fullName>
        <ecNumber evidence="3">2.7.13.3</ecNumber>
    </recommendedName>
</protein>
<sequence length="470" mass="50542">MEQTANPGFGLRLPAFATGVRDSQRLRLATLTRLRWLSVAGQTAACAFVAWGLWWPYPVFWCLGLIAVSASLNVVLGLITPKSRRLSPGAAAAILTFDIVQPAMLMFITGGLHNPFSVFIMVPAVIASATQPPLTTVALGSLAVACVTVLAFWHLPLPWLPTGGFVLPTAYIGGLWFAIVTTLVFAAIYVYRVAAEGRTFADALTATELVLQREQHLNALDGLAAAAAHELGSPLATISLVAKEMGRTVPADDPQREDVELLIQQSDRCRDILARLSTLSTSSEEHMARLPATSLVEEVVMPHRNFGIAIEVVAKRDGVAEPVMRRNAAVSHGLGNIVENAVDFARTEVRVEVSWGENDIRIRVMDDGPGFPPEVIDRIGDPYMANRGTRGRNGGGGLGLGLFIAKTLLERSGARLEFANRPGGDSGAMATVIWSRTAFAAQAPDNHDESLSADSLDMRGWLHRTQPEQG</sequence>
<feature type="transmembrane region" description="Helical" evidence="10">
    <location>
        <begin position="60"/>
        <end position="79"/>
    </location>
</feature>
<keyword evidence="6" id="KW-0808">Transferase</keyword>
<feature type="domain" description="Histidine kinase" evidence="11">
    <location>
        <begin position="226"/>
        <end position="438"/>
    </location>
</feature>
<keyword evidence="5" id="KW-0597">Phosphoprotein</keyword>
<gene>
    <name evidence="12" type="ORF">F6X38_02430</name>
</gene>
<keyword evidence="7" id="KW-0547">Nucleotide-binding</keyword>
<dbReference type="InterPro" id="IPR003661">
    <property type="entry name" value="HisK_dim/P_dom"/>
</dbReference>
<dbReference type="EMBL" id="VZDO01000001">
    <property type="protein sequence ID" value="KAB0682956.1"/>
    <property type="molecule type" value="Genomic_DNA"/>
</dbReference>
<dbReference type="SUPFAM" id="SSF55874">
    <property type="entry name" value="ATPase domain of HSP90 chaperone/DNA topoisomerase II/histidine kinase"/>
    <property type="match status" value="1"/>
</dbReference>
<dbReference type="PANTHER" id="PTHR44936:SF10">
    <property type="entry name" value="SENSOR PROTEIN RSTB"/>
    <property type="match status" value="1"/>
</dbReference>
<dbReference type="NCBIfam" id="NF033792">
    <property type="entry name" value="ActS_PrrB_HisK"/>
    <property type="match status" value="1"/>
</dbReference>
<dbReference type="PROSITE" id="PS50109">
    <property type="entry name" value="HIS_KIN"/>
    <property type="match status" value="1"/>
</dbReference>
<dbReference type="GO" id="GO:0005886">
    <property type="term" value="C:plasma membrane"/>
    <property type="evidence" value="ECO:0007669"/>
    <property type="project" value="UniProtKB-SubCell"/>
</dbReference>
<dbReference type="InterPro" id="IPR050980">
    <property type="entry name" value="2C_sensor_his_kinase"/>
</dbReference>
<feature type="transmembrane region" description="Helical" evidence="10">
    <location>
        <begin position="34"/>
        <end position="54"/>
    </location>
</feature>
<dbReference type="InterPro" id="IPR047770">
    <property type="entry name" value="RegB"/>
</dbReference>
<dbReference type="InterPro" id="IPR036890">
    <property type="entry name" value="HATPase_C_sf"/>
</dbReference>
<dbReference type="InterPro" id="IPR036097">
    <property type="entry name" value="HisK_dim/P_sf"/>
</dbReference>
<organism evidence="12 13">
    <name type="scientific">Plantimonas leprariae</name>
    <dbReference type="NCBI Taxonomy" id="2615207"/>
    <lineage>
        <taxon>Bacteria</taxon>
        <taxon>Pseudomonadati</taxon>
        <taxon>Pseudomonadota</taxon>
        <taxon>Alphaproteobacteria</taxon>
        <taxon>Hyphomicrobiales</taxon>
        <taxon>Aurantimonadaceae</taxon>
        <taxon>Plantimonas</taxon>
    </lineage>
</organism>
<keyword evidence="4" id="KW-1003">Cell membrane</keyword>
<dbReference type="SMART" id="SM00387">
    <property type="entry name" value="HATPase_c"/>
    <property type="match status" value="1"/>
</dbReference>
<evidence type="ECO:0000256" key="9">
    <source>
        <dbReference type="ARBA" id="ARBA00022840"/>
    </source>
</evidence>
<evidence type="ECO:0000256" key="1">
    <source>
        <dbReference type="ARBA" id="ARBA00000085"/>
    </source>
</evidence>
<dbReference type="RefSeq" id="WP_150967929.1">
    <property type="nucleotide sequence ID" value="NZ_VZDO01000001.1"/>
</dbReference>